<evidence type="ECO:0000256" key="3">
    <source>
        <dbReference type="ARBA" id="ARBA00023274"/>
    </source>
</evidence>
<evidence type="ECO:0000259" key="7">
    <source>
        <dbReference type="Pfam" id="PF00281"/>
    </source>
</evidence>
<keyword evidence="5" id="KW-0820">tRNA-binding</keyword>
<dbReference type="GO" id="GO:0019843">
    <property type="term" value="F:rRNA binding"/>
    <property type="evidence" value="ECO:0007669"/>
    <property type="project" value="UniProtKB-UniRule"/>
</dbReference>
<dbReference type="Pfam" id="PF00673">
    <property type="entry name" value="Ribosomal_L5_C"/>
    <property type="match status" value="1"/>
</dbReference>
<keyword evidence="2 5" id="KW-0689">Ribosomal protein</keyword>
<gene>
    <name evidence="5" type="primary">rplE</name>
    <name evidence="9" type="ORF">COT95_00925</name>
</gene>
<keyword evidence="5" id="KW-0699">rRNA-binding</keyword>
<feature type="domain" description="Large ribosomal subunit protein uL5 N-terminal" evidence="7">
    <location>
        <begin position="23"/>
        <end position="79"/>
    </location>
</feature>
<dbReference type="GO" id="GO:0005840">
    <property type="term" value="C:ribosome"/>
    <property type="evidence" value="ECO:0007669"/>
    <property type="project" value="UniProtKB-KW"/>
</dbReference>
<dbReference type="GO" id="GO:0000049">
    <property type="term" value="F:tRNA binding"/>
    <property type="evidence" value="ECO:0007669"/>
    <property type="project" value="UniProtKB-UniRule"/>
</dbReference>
<dbReference type="AlphaFoldDB" id="A0A2H0V7J1"/>
<dbReference type="GO" id="GO:1990904">
    <property type="term" value="C:ribonucleoprotein complex"/>
    <property type="evidence" value="ECO:0007669"/>
    <property type="project" value="UniProtKB-KW"/>
</dbReference>
<dbReference type="PANTHER" id="PTHR11994">
    <property type="entry name" value="60S RIBOSOMAL PROTEIN L11-RELATED"/>
    <property type="match status" value="1"/>
</dbReference>
<comment type="subunit">
    <text evidence="5">Part of the 50S ribosomal subunit; part of the 5S rRNA/L5/L18/L25 subcomplex. Contacts the 5S rRNA and the P site tRNA. Forms a bridge to the 30S subunit in the 70S ribosome.</text>
</comment>
<feature type="domain" description="Large ribosomal subunit protein uL5 C-terminal" evidence="8">
    <location>
        <begin position="84"/>
        <end position="175"/>
    </location>
</feature>
<dbReference type="InterPro" id="IPR031309">
    <property type="entry name" value="Ribosomal_uL5_C"/>
</dbReference>
<comment type="similarity">
    <text evidence="1 5 6">Belongs to the universal ribosomal protein uL5 family.</text>
</comment>
<dbReference type="HAMAP" id="MF_01333_B">
    <property type="entry name" value="Ribosomal_uL5_B"/>
    <property type="match status" value="1"/>
</dbReference>
<sequence length="179" mass="20215">MRLSEKYKKEIMPKLVEEFGYSNSMSIPRVNRVTVNVGVGRVNKDKSFMDNVENTLKKITGQNPIATKAKKSIASFKVREGSIVGMVVTLRGQRMYDFLEKLINISLPRVRDFRGLSTKAFDKQGNLSIGFKENISFPEIRADEIEKIHGLEVCISTTANSKPEGESLLRLMGFPLKKE</sequence>
<evidence type="ECO:0000256" key="5">
    <source>
        <dbReference type="HAMAP-Rule" id="MF_01333"/>
    </source>
</evidence>
<dbReference type="Pfam" id="PF00281">
    <property type="entry name" value="Ribosomal_L5"/>
    <property type="match status" value="1"/>
</dbReference>
<dbReference type="Proteomes" id="UP000228614">
    <property type="component" value="Unassembled WGS sequence"/>
</dbReference>
<dbReference type="SUPFAM" id="SSF55282">
    <property type="entry name" value="RL5-like"/>
    <property type="match status" value="1"/>
</dbReference>
<dbReference type="InterPro" id="IPR031310">
    <property type="entry name" value="Ribosomal_uL5_N"/>
</dbReference>
<dbReference type="InterPro" id="IPR022803">
    <property type="entry name" value="Ribosomal_uL5_dom_sf"/>
</dbReference>
<dbReference type="InterPro" id="IPR002132">
    <property type="entry name" value="Ribosomal_uL5"/>
</dbReference>
<evidence type="ECO:0000313" key="10">
    <source>
        <dbReference type="Proteomes" id="UP000228614"/>
    </source>
</evidence>
<dbReference type="NCBIfam" id="NF000585">
    <property type="entry name" value="PRK00010.1"/>
    <property type="match status" value="1"/>
</dbReference>
<evidence type="ECO:0000256" key="4">
    <source>
        <dbReference type="ARBA" id="ARBA00035245"/>
    </source>
</evidence>
<accession>A0A2H0V7J1</accession>
<evidence type="ECO:0000313" key="9">
    <source>
        <dbReference type="EMBL" id="PIR95028.1"/>
    </source>
</evidence>
<keyword evidence="3 5" id="KW-0687">Ribonucleoprotein</keyword>
<organism evidence="9 10">
    <name type="scientific">Candidatus Falkowbacteria bacterium CG10_big_fil_rev_8_21_14_0_10_37_6</name>
    <dbReference type="NCBI Taxonomy" id="1974563"/>
    <lineage>
        <taxon>Bacteria</taxon>
        <taxon>Candidatus Falkowiibacteriota</taxon>
    </lineage>
</organism>
<dbReference type="InterPro" id="IPR020930">
    <property type="entry name" value="Ribosomal_uL5_bac-type"/>
</dbReference>
<dbReference type="GO" id="GO:0006412">
    <property type="term" value="P:translation"/>
    <property type="evidence" value="ECO:0007669"/>
    <property type="project" value="UniProtKB-UniRule"/>
</dbReference>
<reference evidence="10" key="1">
    <citation type="submission" date="2017-09" db="EMBL/GenBank/DDBJ databases">
        <title>Depth-based differentiation of microbial function through sediment-hosted aquifers and enrichment of novel symbionts in the deep terrestrial subsurface.</title>
        <authorList>
            <person name="Probst A.J."/>
            <person name="Ladd B."/>
            <person name="Jarett J.K."/>
            <person name="Geller-Mcgrath D.E."/>
            <person name="Sieber C.M.K."/>
            <person name="Emerson J.B."/>
            <person name="Anantharaman K."/>
            <person name="Thomas B.C."/>
            <person name="Malmstrom R."/>
            <person name="Stieglmeier M."/>
            <person name="Klingl A."/>
            <person name="Woyke T."/>
            <person name="Ryan C.M."/>
            <person name="Banfield J.F."/>
        </authorList>
    </citation>
    <scope>NUCLEOTIDE SEQUENCE [LARGE SCALE GENOMIC DNA]</scope>
</reference>
<dbReference type="EMBL" id="PFAN01000054">
    <property type="protein sequence ID" value="PIR95028.1"/>
    <property type="molecule type" value="Genomic_DNA"/>
</dbReference>
<name>A0A2H0V7J1_9BACT</name>
<comment type="function">
    <text evidence="5">This is 1 of the proteins that bind and probably mediate the attachment of the 5S RNA into the large ribosomal subunit, where it forms part of the central protuberance. In the 70S ribosome it contacts protein S13 of the 30S subunit (bridge B1b), connecting the 2 subunits; this bridge is implicated in subunit movement. Contacts the P site tRNA; the 5S rRNA and some of its associated proteins might help stabilize positioning of ribosome-bound tRNAs.</text>
</comment>
<evidence type="ECO:0000256" key="2">
    <source>
        <dbReference type="ARBA" id="ARBA00022980"/>
    </source>
</evidence>
<evidence type="ECO:0000256" key="6">
    <source>
        <dbReference type="RuleBase" id="RU003930"/>
    </source>
</evidence>
<evidence type="ECO:0000259" key="8">
    <source>
        <dbReference type="Pfam" id="PF00673"/>
    </source>
</evidence>
<dbReference type="Gene3D" id="3.30.1440.10">
    <property type="match status" value="1"/>
</dbReference>
<dbReference type="GO" id="GO:0003735">
    <property type="term" value="F:structural constituent of ribosome"/>
    <property type="evidence" value="ECO:0007669"/>
    <property type="project" value="InterPro"/>
</dbReference>
<protein>
    <recommendedName>
        <fullName evidence="4 5">Large ribosomal subunit protein uL5</fullName>
    </recommendedName>
</protein>
<dbReference type="FunFam" id="3.30.1440.10:FF:000001">
    <property type="entry name" value="50S ribosomal protein L5"/>
    <property type="match status" value="1"/>
</dbReference>
<evidence type="ECO:0000256" key="1">
    <source>
        <dbReference type="ARBA" id="ARBA00008553"/>
    </source>
</evidence>
<dbReference type="PIRSF" id="PIRSF002161">
    <property type="entry name" value="Ribosomal_L5"/>
    <property type="match status" value="1"/>
</dbReference>
<proteinExistence type="inferred from homology"/>
<keyword evidence="5" id="KW-0694">RNA-binding</keyword>
<dbReference type="InterPro" id="IPR020929">
    <property type="entry name" value="Ribosomal_uL5_CS"/>
</dbReference>
<dbReference type="PROSITE" id="PS00358">
    <property type="entry name" value="RIBOSOMAL_L5"/>
    <property type="match status" value="1"/>
</dbReference>
<comment type="caution">
    <text evidence="9">The sequence shown here is derived from an EMBL/GenBank/DDBJ whole genome shotgun (WGS) entry which is preliminary data.</text>
</comment>